<evidence type="ECO:0000313" key="3">
    <source>
        <dbReference type="Proteomes" id="UP000033558"/>
    </source>
</evidence>
<reference evidence="2 3" key="1">
    <citation type="submission" date="2015-01" db="EMBL/GenBank/DDBJ databases">
        <title>Comparative genomics of the lactic acid bacteria isolated from the honey bee gut.</title>
        <authorList>
            <person name="Ellegaard K.M."/>
            <person name="Tamarit D."/>
            <person name="Javelind E."/>
            <person name="Olofsson T."/>
            <person name="Andersson S.G."/>
            <person name="Vasquez A."/>
        </authorList>
    </citation>
    <scope>NUCLEOTIDE SEQUENCE [LARGE SCALE GENOMIC DNA]</scope>
    <source>
        <strain evidence="2 3">Bin4</strain>
        <plasmid evidence="2">pBin4p1</plasmid>
    </source>
</reference>
<accession>A0A0F4LQ94</accession>
<name>A0A0F4LQ94_9LACO</name>
<evidence type="ECO:0008006" key="4">
    <source>
        <dbReference type="Google" id="ProtNLM"/>
    </source>
</evidence>
<protein>
    <recommendedName>
        <fullName evidence="4">Superinfection exclusion protein B</fullName>
    </recommendedName>
</protein>
<sequence>MDSKKEFDVDSKNCFWASFFNFIVEPSNLLAVFLTSLSLFVFNFFPLSVQKKFRVFNFLKEYNGWVVVALLISLFLCVYRASSAAIKRNNSKKDLKFQNEIRKKIVHSDSCWKILLYIYEANGKSVELPYDQKSVRLLYEYNLISITSIKSFSNTKVINFLKRRYFFILSPLAEKYVKYRLSKDIYDSEGV</sequence>
<evidence type="ECO:0000313" key="2">
    <source>
        <dbReference type="EMBL" id="KJY59741.1"/>
    </source>
</evidence>
<dbReference type="PATRIC" id="fig|1218492.5.peg.26"/>
<keyword evidence="1" id="KW-1133">Transmembrane helix</keyword>
<dbReference type="HOGENOM" id="CLU_1419868_0_0_9"/>
<dbReference type="RefSeq" id="WP_046318058.1">
    <property type="nucleotide sequence ID" value="NZ_JBHSZT010000002.1"/>
</dbReference>
<keyword evidence="1" id="KW-0812">Transmembrane</keyword>
<feature type="transmembrane region" description="Helical" evidence="1">
    <location>
        <begin position="29"/>
        <end position="50"/>
    </location>
</feature>
<proteinExistence type="predicted"/>
<keyword evidence="2" id="KW-0614">Plasmid</keyword>
<keyword evidence="3" id="KW-1185">Reference proteome</keyword>
<evidence type="ECO:0000256" key="1">
    <source>
        <dbReference type="SAM" id="Phobius"/>
    </source>
</evidence>
<comment type="caution">
    <text evidence="2">The sequence shown here is derived from an EMBL/GenBank/DDBJ whole genome shotgun (WGS) entry which is preliminary data.</text>
</comment>
<geneLocation type="plasmid" evidence="2">
    <name>pBin4p1</name>
</geneLocation>
<feature type="transmembrane region" description="Helical" evidence="1">
    <location>
        <begin position="62"/>
        <end position="82"/>
    </location>
</feature>
<gene>
    <name evidence="2" type="ORF">JG30_12350</name>
</gene>
<dbReference type="Proteomes" id="UP000033558">
    <property type="component" value="Unassembled WGS sequence"/>
</dbReference>
<dbReference type="AlphaFoldDB" id="A0A0F4LQ94"/>
<dbReference type="EMBL" id="JXJQ01000021">
    <property type="protein sequence ID" value="KJY59741.1"/>
    <property type="molecule type" value="Genomic_DNA"/>
</dbReference>
<organism evidence="2 3">
    <name type="scientific">Bombilactobacillus mellifer</name>
    <dbReference type="NCBI Taxonomy" id="1218492"/>
    <lineage>
        <taxon>Bacteria</taxon>
        <taxon>Bacillati</taxon>
        <taxon>Bacillota</taxon>
        <taxon>Bacilli</taxon>
        <taxon>Lactobacillales</taxon>
        <taxon>Lactobacillaceae</taxon>
        <taxon>Bombilactobacillus</taxon>
    </lineage>
</organism>
<keyword evidence="1" id="KW-0472">Membrane</keyword>